<dbReference type="InterPro" id="IPR019196">
    <property type="entry name" value="ABC_transp_unknown"/>
</dbReference>
<dbReference type="RefSeq" id="WP_176755179.1">
    <property type="nucleotide sequence ID" value="NZ_FNFX01000001.1"/>
</dbReference>
<evidence type="ECO:0000313" key="5">
    <source>
        <dbReference type="Proteomes" id="UP000198629"/>
    </source>
</evidence>
<dbReference type="AlphaFoldDB" id="A0A1G8ZEG5"/>
<protein>
    <submittedName>
        <fullName evidence="4">ABC-type uncharacterized transport system involved in gliding motility, auxiliary component</fullName>
    </submittedName>
</protein>
<evidence type="ECO:0000259" key="3">
    <source>
        <dbReference type="Pfam" id="PF23357"/>
    </source>
</evidence>
<dbReference type="Pfam" id="PF23357">
    <property type="entry name" value="DUF7088"/>
    <property type="match status" value="1"/>
</dbReference>
<evidence type="ECO:0000256" key="1">
    <source>
        <dbReference type="SAM" id="Phobius"/>
    </source>
</evidence>
<dbReference type="InterPro" id="IPR055396">
    <property type="entry name" value="DUF7088"/>
</dbReference>
<keyword evidence="1" id="KW-0472">Membrane</keyword>
<feature type="transmembrane region" description="Helical" evidence="1">
    <location>
        <begin position="438"/>
        <end position="463"/>
    </location>
</feature>
<keyword evidence="1" id="KW-1133">Transmembrane helix</keyword>
<keyword evidence="5" id="KW-1185">Reference proteome</keyword>
<gene>
    <name evidence="4" type="ORF">SAMN05192566_0263</name>
</gene>
<proteinExistence type="predicted"/>
<reference evidence="5" key="1">
    <citation type="submission" date="2016-10" db="EMBL/GenBank/DDBJ databases">
        <authorList>
            <person name="Varghese N."/>
            <person name="Submissions S."/>
        </authorList>
    </citation>
    <scope>NUCLEOTIDE SEQUENCE [LARGE SCALE GENOMIC DNA]</scope>
    <source>
        <strain evidence="5">CBMB127</strain>
    </source>
</reference>
<dbReference type="EMBL" id="FNFX01000001">
    <property type="protein sequence ID" value="SDK13499.1"/>
    <property type="molecule type" value="Genomic_DNA"/>
</dbReference>
<accession>A0A1G8ZEG5</accession>
<evidence type="ECO:0000313" key="4">
    <source>
        <dbReference type="EMBL" id="SDK13499.1"/>
    </source>
</evidence>
<dbReference type="Proteomes" id="UP000198629">
    <property type="component" value="Unassembled WGS sequence"/>
</dbReference>
<keyword evidence="1" id="KW-0812">Transmembrane</keyword>
<dbReference type="Pfam" id="PF09822">
    <property type="entry name" value="ABC_transp_aux"/>
    <property type="match status" value="1"/>
</dbReference>
<feature type="domain" description="DUF7088" evidence="3">
    <location>
        <begin position="53"/>
        <end position="124"/>
    </location>
</feature>
<name>A0A1G8ZEG5_9PROT</name>
<dbReference type="STRING" id="492660.SAMN05192566_0263"/>
<sequence>MTDSSRFKPLRSRLSLAAHWWQHRLAIPALLLVALALGFLSWRFNVMSDHTNNHRNTLSAASIQVLHALPGRIEITAFCSNSPYKGRYFRKSIEALLQRYQHQHTDIHLQFIDPANAPTLAREQQIKKEGEMIIRYRGQQVHMYLPYTEEAFTNLLLQLQHGERAPLLFAGSNGEPSLDNTTDTGASQLATAIRSAGLHAYTAASLEPAPGTNEKLPTLVLGGASTPYSDTQVHAIQAHISKGGSLIWLVDSAEKQGLQSLAQTLGLEISQGIAIDPANRQYDIALHALGTQRYSGQGPTEDFVLRTFFNTAHAIVRYRQPNDTWQTMPLVAAAEQGWVSASYRSNQPDKLPAFNPQTDTQGPATVALALEKKFETGEWQRVLVISSTSFFTNVQLQKGGNLALSLRSLQWVVNNQPTVTLPVAPLRDSVILLPSQPAWLMLLFNGFQFGLPALLLIAGWWTWRRKYRH</sequence>
<feature type="domain" description="ABC-type uncharacterised transport system" evidence="2">
    <location>
        <begin position="191"/>
        <end position="399"/>
    </location>
</feature>
<evidence type="ECO:0000259" key="2">
    <source>
        <dbReference type="Pfam" id="PF09822"/>
    </source>
</evidence>
<organism evidence="4 5">
    <name type="scientific">Methylophilus rhizosphaerae</name>
    <dbReference type="NCBI Taxonomy" id="492660"/>
    <lineage>
        <taxon>Bacteria</taxon>
        <taxon>Pseudomonadati</taxon>
        <taxon>Pseudomonadota</taxon>
        <taxon>Betaproteobacteria</taxon>
        <taxon>Nitrosomonadales</taxon>
        <taxon>Methylophilaceae</taxon>
        <taxon>Methylophilus</taxon>
    </lineage>
</organism>